<dbReference type="PANTHER" id="PTHR23501:SF153">
    <property type="entry name" value="AFLATOXIN EFFLUX PUMP, PUTATIVE-RELATED"/>
    <property type="match status" value="1"/>
</dbReference>
<feature type="compositionally biased region" description="Basic and acidic residues" evidence="6">
    <location>
        <begin position="29"/>
        <end position="43"/>
    </location>
</feature>
<evidence type="ECO:0000256" key="1">
    <source>
        <dbReference type="ARBA" id="ARBA00004141"/>
    </source>
</evidence>
<dbReference type="CDD" id="cd17502">
    <property type="entry name" value="MFS_Azr1_MDR_like"/>
    <property type="match status" value="1"/>
</dbReference>
<dbReference type="AlphaFoldDB" id="A0A0B7KCX8"/>
<feature type="transmembrane region" description="Helical" evidence="7">
    <location>
        <begin position="283"/>
        <end position="304"/>
    </location>
</feature>
<dbReference type="PROSITE" id="PS50850">
    <property type="entry name" value="MFS"/>
    <property type="match status" value="1"/>
</dbReference>
<protein>
    <recommendedName>
        <fullName evidence="8">Major facilitator superfamily (MFS) profile domain-containing protein</fullName>
    </recommendedName>
</protein>
<feature type="transmembrane region" description="Helical" evidence="7">
    <location>
        <begin position="148"/>
        <end position="171"/>
    </location>
</feature>
<dbReference type="EMBL" id="CDPU01000034">
    <property type="protein sequence ID" value="CEO53302.1"/>
    <property type="molecule type" value="Genomic_DNA"/>
</dbReference>
<dbReference type="FunFam" id="1.20.1720.10:FF:000012">
    <property type="entry name" value="MFS toxin efflux pump (AflT)"/>
    <property type="match status" value="1"/>
</dbReference>
<dbReference type="InterPro" id="IPR020846">
    <property type="entry name" value="MFS_dom"/>
</dbReference>
<name>A0A0B7KCX8_BIOOC</name>
<feature type="transmembrane region" description="Helical" evidence="7">
    <location>
        <begin position="183"/>
        <end position="202"/>
    </location>
</feature>
<evidence type="ECO:0000256" key="7">
    <source>
        <dbReference type="SAM" id="Phobius"/>
    </source>
</evidence>
<keyword evidence="5 7" id="KW-0472">Membrane</keyword>
<comment type="subcellular location">
    <subcellularLocation>
        <location evidence="1">Membrane</location>
        <topology evidence="1">Multi-pass membrane protein</topology>
    </subcellularLocation>
</comment>
<feature type="compositionally biased region" description="Polar residues" evidence="6">
    <location>
        <begin position="12"/>
        <end position="26"/>
    </location>
</feature>
<dbReference type="PANTHER" id="PTHR23501">
    <property type="entry name" value="MAJOR FACILITATOR SUPERFAMILY"/>
    <property type="match status" value="1"/>
</dbReference>
<dbReference type="GO" id="GO:0005886">
    <property type="term" value="C:plasma membrane"/>
    <property type="evidence" value="ECO:0007669"/>
    <property type="project" value="TreeGrafter"/>
</dbReference>
<feature type="region of interest" description="Disordered" evidence="6">
    <location>
        <begin position="1"/>
        <end position="47"/>
    </location>
</feature>
<keyword evidence="3 7" id="KW-0812">Transmembrane</keyword>
<dbReference type="SUPFAM" id="SSF103473">
    <property type="entry name" value="MFS general substrate transporter"/>
    <property type="match status" value="1"/>
</dbReference>
<evidence type="ECO:0000313" key="9">
    <source>
        <dbReference type="EMBL" id="CEO53302.1"/>
    </source>
</evidence>
<gene>
    <name evidence="9" type="ORF">BN869_000009360_1</name>
</gene>
<sequence>MTLNDSKPEKQGANSVTPSELSSDTPSDIEIKSQDVEAAKESPDQDSQYPTGVRFALIMTSVYVCMFLVSLDRMIITTAIPEITNQFHSINDIGWYSSAYLLTTCALQLLFGKVYAIFNAKATLLSTIFLFEVGSAICGAAPNSIAFIIGRAIAGLGSAGIMTGVLMTIVNTVPLPKRPMYQGLFGAVFGISSIIGPLLGGAFTSNVTWRWCFYINLPVGGVAMVVVFFLMKIPDRDSTKIPTKEKLLQLDFYGSILVITACVCLVLALQWGGVTYAWNNGRMIALLVMASVLFLSFGLVQVYLPRTATLPPRVIKQRSIIAGMISSFCVGSQQMIFIYYLPIYFQAIQGVSAMQSGIRLLPLLLSMVVSTLATGGFTRITGYYTPFQIIGTVLMSIGAGLLTTLQVHSSSGVWIGYQVIYGFGMGMVIQAPNLAAQTVLPKKDVPIGASFMFFTQLLGGSIFSAVGQTVFNDQLQRRLSNLEGFDPKFIQSNGATSLTEVPNSIKDVVLERYNEAIRQVLRVGMILVCITIIGALLMEWRSVKDGGAKQDENKEKAPVADEEKLEK</sequence>
<evidence type="ECO:0000256" key="6">
    <source>
        <dbReference type="SAM" id="MobiDB-lite"/>
    </source>
</evidence>
<feature type="transmembrane region" description="Helical" evidence="7">
    <location>
        <begin position="93"/>
        <end position="111"/>
    </location>
</feature>
<keyword evidence="2" id="KW-0813">Transport</keyword>
<dbReference type="InterPro" id="IPR036259">
    <property type="entry name" value="MFS_trans_sf"/>
</dbReference>
<feature type="domain" description="Major facilitator superfamily (MFS) profile" evidence="8">
    <location>
        <begin position="58"/>
        <end position="543"/>
    </location>
</feature>
<evidence type="ECO:0000256" key="5">
    <source>
        <dbReference type="ARBA" id="ARBA00023136"/>
    </source>
</evidence>
<dbReference type="InterPro" id="IPR011701">
    <property type="entry name" value="MFS"/>
</dbReference>
<feature type="transmembrane region" description="Helical" evidence="7">
    <location>
        <begin position="357"/>
        <end position="377"/>
    </location>
</feature>
<feature type="compositionally biased region" description="Basic and acidic residues" evidence="6">
    <location>
        <begin position="1"/>
        <end position="10"/>
    </location>
</feature>
<evidence type="ECO:0000256" key="3">
    <source>
        <dbReference type="ARBA" id="ARBA00022692"/>
    </source>
</evidence>
<evidence type="ECO:0000259" key="8">
    <source>
        <dbReference type="PROSITE" id="PS50850"/>
    </source>
</evidence>
<feature type="transmembrane region" description="Helical" evidence="7">
    <location>
        <begin position="325"/>
        <end position="345"/>
    </location>
</feature>
<feature type="transmembrane region" description="Helical" evidence="7">
    <location>
        <begin position="123"/>
        <end position="142"/>
    </location>
</feature>
<evidence type="ECO:0000256" key="4">
    <source>
        <dbReference type="ARBA" id="ARBA00022989"/>
    </source>
</evidence>
<accession>A0A0B7KCX8</accession>
<feature type="transmembrane region" description="Helical" evidence="7">
    <location>
        <begin position="252"/>
        <end position="271"/>
    </location>
</feature>
<reference evidence="9" key="1">
    <citation type="submission" date="2015-01" db="EMBL/GenBank/DDBJ databases">
        <authorList>
            <person name="Durling Mikael"/>
        </authorList>
    </citation>
    <scope>NUCLEOTIDE SEQUENCE</scope>
</reference>
<keyword evidence="4 7" id="KW-1133">Transmembrane helix</keyword>
<feature type="transmembrane region" description="Helical" evidence="7">
    <location>
        <begin position="520"/>
        <end position="540"/>
    </location>
</feature>
<organism evidence="9">
    <name type="scientific">Bionectria ochroleuca</name>
    <name type="common">Gliocladium roseum</name>
    <dbReference type="NCBI Taxonomy" id="29856"/>
    <lineage>
        <taxon>Eukaryota</taxon>
        <taxon>Fungi</taxon>
        <taxon>Dikarya</taxon>
        <taxon>Ascomycota</taxon>
        <taxon>Pezizomycotina</taxon>
        <taxon>Sordariomycetes</taxon>
        <taxon>Hypocreomycetidae</taxon>
        <taxon>Hypocreales</taxon>
        <taxon>Bionectriaceae</taxon>
        <taxon>Clonostachys</taxon>
    </lineage>
</organism>
<dbReference type="Pfam" id="PF07690">
    <property type="entry name" value="MFS_1"/>
    <property type="match status" value="1"/>
</dbReference>
<feature type="transmembrane region" description="Helical" evidence="7">
    <location>
        <begin position="447"/>
        <end position="471"/>
    </location>
</feature>
<feature type="transmembrane region" description="Helical" evidence="7">
    <location>
        <begin position="55"/>
        <end position="81"/>
    </location>
</feature>
<dbReference type="GO" id="GO:0022857">
    <property type="term" value="F:transmembrane transporter activity"/>
    <property type="evidence" value="ECO:0007669"/>
    <property type="project" value="InterPro"/>
</dbReference>
<feature type="transmembrane region" description="Helical" evidence="7">
    <location>
        <begin position="389"/>
        <end position="408"/>
    </location>
</feature>
<feature type="region of interest" description="Disordered" evidence="6">
    <location>
        <begin position="546"/>
        <end position="567"/>
    </location>
</feature>
<feature type="transmembrane region" description="Helical" evidence="7">
    <location>
        <begin position="414"/>
        <end position="435"/>
    </location>
</feature>
<dbReference type="Gene3D" id="1.20.1250.20">
    <property type="entry name" value="MFS general substrate transporter like domains"/>
    <property type="match status" value="2"/>
</dbReference>
<evidence type="ECO:0000256" key="2">
    <source>
        <dbReference type="ARBA" id="ARBA00022448"/>
    </source>
</evidence>
<dbReference type="FunFam" id="1.20.1250.20:FF:000196">
    <property type="entry name" value="MFS toxin efflux pump (AflT)"/>
    <property type="match status" value="1"/>
</dbReference>
<feature type="transmembrane region" description="Helical" evidence="7">
    <location>
        <begin position="208"/>
        <end position="231"/>
    </location>
</feature>
<dbReference type="PRINTS" id="PR01036">
    <property type="entry name" value="TCRTETB"/>
</dbReference>
<proteinExistence type="predicted"/>